<proteinExistence type="predicted"/>
<evidence type="ECO:0000256" key="1">
    <source>
        <dbReference type="SAM" id="MobiDB-lite"/>
    </source>
</evidence>
<protein>
    <submittedName>
        <fullName evidence="2">Uncharacterized protein</fullName>
    </submittedName>
</protein>
<comment type="caution">
    <text evidence="2">The sequence shown here is derived from an EMBL/GenBank/DDBJ whole genome shotgun (WGS) entry which is preliminary data.</text>
</comment>
<accession>A0A124SDH9</accession>
<dbReference type="AlphaFoldDB" id="A0A124SDH9"/>
<sequence length="64" mass="6936">MESSIGWLKTRGVPAGETDKSRHYRGLSSRRSSIMLTINLRLTAKNKIVATTMSVGTSGEANIV</sequence>
<evidence type="ECO:0000313" key="3">
    <source>
        <dbReference type="Proteomes" id="UP000243975"/>
    </source>
</evidence>
<dbReference type="Proteomes" id="UP000243975">
    <property type="component" value="Unassembled WGS sequence"/>
</dbReference>
<dbReference type="EMBL" id="LEKV01003899">
    <property type="protein sequence ID" value="KVH97012.1"/>
    <property type="molecule type" value="Genomic_DNA"/>
</dbReference>
<dbReference type="Gramene" id="KVH97012">
    <property type="protein sequence ID" value="KVH97012"/>
    <property type="gene ID" value="Ccrd_000894"/>
</dbReference>
<keyword evidence="3" id="KW-1185">Reference proteome</keyword>
<reference evidence="2 3" key="1">
    <citation type="journal article" date="2016" name="Sci. Rep.">
        <title>The genome sequence of the outbreeding globe artichoke constructed de novo incorporating a phase-aware low-pass sequencing strategy of F1 progeny.</title>
        <authorList>
            <person name="Scaglione D."/>
            <person name="Reyes-Chin-Wo S."/>
            <person name="Acquadro A."/>
            <person name="Froenicke L."/>
            <person name="Portis E."/>
            <person name="Beitel C."/>
            <person name="Tirone M."/>
            <person name="Mauro R."/>
            <person name="Lo Monaco A."/>
            <person name="Mauromicale G."/>
            <person name="Faccioli P."/>
            <person name="Cattivelli L."/>
            <person name="Rieseberg L."/>
            <person name="Michelmore R."/>
            <person name="Lanteri S."/>
        </authorList>
    </citation>
    <scope>NUCLEOTIDE SEQUENCE [LARGE SCALE GENOMIC DNA]</scope>
    <source>
        <strain evidence="2">2C</strain>
    </source>
</reference>
<name>A0A124SDH9_CYNCS</name>
<feature type="region of interest" description="Disordered" evidence="1">
    <location>
        <begin position="1"/>
        <end position="26"/>
    </location>
</feature>
<gene>
    <name evidence="2" type="ORF">Ccrd_000894</name>
</gene>
<evidence type="ECO:0000313" key="2">
    <source>
        <dbReference type="EMBL" id="KVH97012.1"/>
    </source>
</evidence>
<organism evidence="2 3">
    <name type="scientific">Cynara cardunculus var. scolymus</name>
    <name type="common">Globe artichoke</name>
    <name type="synonym">Cynara scolymus</name>
    <dbReference type="NCBI Taxonomy" id="59895"/>
    <lineage>
        <taxon>Eukaryota</taxon>
        <taxon>Viridiplantae</taxon>
        <taxon>Streptophyta</taxon>
        <taxon>Embryophyta</taxon>
        <taxon>Tracheophyta</taxon>
        <taxon>Spermatophyta</taxon>
        <taxon>Magnoliopsida</taxon>
        <taxon>eudicotyledons</taxon>
        <taxon>Gunneridae</taxon>
        <taxon>Pentapetalae</taxon>
        <taxon>asterids</taxon>
        <taxon>campanulids</taxon>
        <taxon>Asterales</taxon>
        <taxon>Asteraceae</taxon>
        <taxon>Carduoideae</taxon>
        <taxon>Cardueae</taxon>
        <taxon>Carduinae</taxon>
        <taxon>Cynara</taxon>
    </lineage>
</organism>